<dbReference type="Gene3D" id="3.40.720.10">
    <property type="entry name" value="Alkaline Phosphatase, subunit A"/>
    <property type="match status" value="1"/>
</dbReference>
<feature type="domain" description="Sulfatase N-terminal" evidence="2">
    <location>
        <begin position="241"/>
        <end position="449"/>
    </location>
</feature>
<dbReference type="Proteomes" id="UP000177159">
    <property type="component" value="Unassembled WGS sequence"/>
</dbReference>
<keyword evidence="1" id="KW-0812">Transmembrane</keyword>
<protein>
    <recommendedName>
        <fullName evidence="2">Sulfatase N-terminal domain-containing protein</fullName>
    </recommendedName>
</protein>
<gene>
    <name evidence="3" type="ORF">A3C24_00970</name>
</gene>
<evidence type="ECO:0000259" key="2">
    <source>
        <dbReference type="Pfam" id="PF00884"/>
    </source>
</evidence>
<evidence type="ECO:0000313" key="4">
    <source>
        <dbReference type="Proteomes" id="UP000177159"/>
    </source>
</evidence>
<feature type="transmembrane region" description="Helical" evidence="1">
    <location>
        <begin position="91"/>
        <end position="108"/>
    </location>
</feature>
<dbReference type="AlphaFoldDB" id="A0A1F7GWF7"/>
<keyword evidence="1" id="KW-0472">Membrane</keyword>
<dbReference type="Pfam" id="PF00884">
    <property type="entry name" value="Sulfatase"/>
    <property type="match status" value="1"/>
</dbReference>
<dbReference type="InterPro" id="IPR017850">
    <property type="entry name" value="Alkaline_phosphatase_core_sf"/>
</dbReference>
<evidence type="ECO:0000256" key="1">
    <source>
        <dbReference type="SAM" id="Phobius"/>
    </source>
</evidence>
<dbReference type="EMBL" id="MFZM01000024">
    <property type="protein sequence ID" value="OGK23213.1"/>
    <property type="molecule type" value="Genomic_DNA"/>
</dbReference>
<name>A0A1F7GWF7_9BACT</name>
<reference evidence="3 4" key="1">
    <citation type="journal article" date="2016" name="Nat. Commun.">
        <title>Thousands of microbial genomes shed light on interconnected biogeochemical processes in an aquifer system.</title>
        <authorList>
            <person name="Anantharaman K."/>
            <person name="Brown C.T."/>
            <person name="Hug L.A."/>
            <person name="Sharon I."/>
            <person name="Castelle C.J."/>
            <person name="Probst A.J."/>
            <person name="Thomas B.C."/>
            <person name="Singh A."/>
            <person name="Wilkins M.J."/>
            <person name="Karaoz U."/>
            <person name="Brodie E.L."/>
            <person name="Williams K.H."/>
            <person name="Hubbard S.S."/>
            <person name="Banfield J.F."/>
        </authorList>
    </citation>
    <scope>NUCLEOTIDE SEQUENCE [LARGE SCALE GENOMIC DNA]</scope>
</reference>
<feature type="transmembrane region" description="Helical" evidence="1">
    <location>
        <begin position="115"/>
        <end position="134"/>
    </location>
</feature>
<evidence type="ECO:0000313" key="3">
    <source>
        <dbReference type="EMBL" id="OGK23213.1"/>
    </source>
</evidence>
<comment type="caution">
    <text evidence="3">The sequence shown here is derived from an EMBL/GenBank/DDBJ whole genome shotgun (WGS) entry which is preliminary data.</text>
</comment>
<dbReference type="SUPFAM" id="SSF53649">
    <property type="entry name" value="Alkaline phosphatase-like"/>
    <property type="match status" value="1"/>
</dbReference>
<dbReference type="InterPro" id="IPR000917">
    <property type="entry name" value="Sulfatase_N"/>
</dbReference>
<organism evidence="3 4">
    <name type="scientific">Candidatus Roizmanbacteria bacterium RIFCSPHIGHO2_02_FULL_37_24</name>
    <dbReference type="NCBI Taxonomy" id="1802037"/>
    <lineage>
        <taxon>Bacteria</taxon>
        <taxon>Candidatus Roizmaniibacteriota</taxon>
    </lineage>
</organism>
<sequence>MRKLWQKWSLFHPIFFSLFPVFQYYASNSSEALLKNIISPLIYSLGLMIIVWTILRFLFRDSYRSAFITSILLLWFFSYQHLTGQVESYTLLKYGFILIVVLFVAFKVRNYQKTAGFLTILGGYIFISSLLRIIPIELQRARNTINLESLRSDEVEKELQNASIAGTKPDIYYIVPDRYANNTTLKEFYNFDNSDFTDFLQSKGFYIAEHSTTNYPKTFLSLASSLNLQHITELSSLIGRDVSDNTPVFTMVQNNMLSEFLQKQGYAFVYIGSWWEPTRINRHADVNINLYANSDEFLRKFGQTTALNPILNEIFHKGDILGFSDNRVRENHQYQFEKLKKIAQYKSPKFVFVHMLIPHSPYVLDRSCNPVDDKEDGKDITTYREQLICVNNQFKEVIASILKNSQNPPIIVFQADEGPFKVDEMNRHGEGINWQKTSDEAARVHMRIFNAYHLPGFDKSQLYSSITPVNSFRLILNHYFKTRFETLPDKNYYIPHLNNPYDFYEVTDIVDFK</sequence>
<feature type="transmembrane region" description="Helical" evidence="1">
    <location>
        <begin position="7"/>
        <end position="25"/>
    </location>
</feature>
<keyword evidence="1" id="KW-1133">Transmembrane helix</keyword>
<feature type="transmembrane region" description="Helical" evidence="1">
    <location>
        <begin position="37"/>
        <end position="55"/>
    </location>
</feature>
<feature type="transmembrane region" description="Helical" evidence="1">
    <location>
        <begin position="62"/>
        <end position="79"/>
    </location>
</feature>
<accession>A0A1F7GWF7</accession>
<proteinExistence type="predicted"/>